<dbReference type="Proteomes" id="UP000219467">
    <property type="component" value="Unassembled WGS sequence"/>
</dbReference>
<evidence type="ECO:0000313" key="2">
    <source>
        <dbReference type="EMBL" id="SNX68546.1"/>
    </source>
</evidence>
<keyword evidence="3" id="KW-1185">Reference proteome</keyword>
<feature type="transmembrane region" description="Helical" evidence="1">
    <location>
        <begin position="33"/>
        <end position="49"/>
    </location>
</feature>
<proteinExistence type="predicted"/>
<organism evidence="2 3">
    <name type="scientific">Cereibacter ovatus</name>
    <dbReference type="NCBI Taxonomy" id="439529"/>
    <lineage>
        <taxon>Bacteria</taxon>
        <taxon>Pseudomonadati</taxon>
        <taxon>Pseudomonadota</taxon>
        <taxon>Alphaproteobacteria</taxon>
        <taxon>Rhodobacterales</taxon>
        <taxon>Paracoccaceae</taxon>
        <taxon>Cereibacter</taxon>
    </lineage>
</organism>
<evidence type="ECO:0000256" key="1">
    <source>
        <dbReference type="SAM" id="Phobius"/>
    </source>
</evidence>
<sequence length="74" mass="7737">MDGDLLLVLGLVMGAVAVPSLLSAWNDGRPPRAGAVAILIAGTLVALALRSRPGGYQIEEIPQVFARVIGPYLR</sequence>
<protein>
    <recommendedName>
        <fullName evidence="4">50S ribosomal protein L35</fullName>
    </recommendedName>
</protein>
<accession>A0A285CNB4</accession>
<evidence type="ECO:0008006" key="4">
    <source>
        <dbReference type="Google" id="ProtNLM"/>
    </source>
</evidence>
<keyword evidence="1" id="KW-0812">Transmembrane</keyword>
<keyword evidence="1" id="KW-1133">Transmembrane helix</keyword>
<name>A0A285CNB4_9RHOB</name>
<keyword evidence="1" id="KW-0472">Membrane</keyword>
<gene>
    <name evidence="2" type="ORF">SAMN05878503_102178</name>
</gene>
<dbReference type="AlphaFoldDB" id="A0A285CNB4"/>
<reference evidence="3" key="1">
    <citation type="submission" date="2017-08" db="EMBL/GenBank/DDBJ databases">
        <authorList>
            <person name="Varghese N."/>
            <person name="Submissions S."/>
        </authorList>
    </citation>
    <scope>NUCLEOTIDE SEQUENCE [LARGE SCALE GENOMIC DNA]</scope>
    <source>
        <strain evidence="3">JA234</strain>
    </source>
</reference>
<dbReference type="RefSeq" id="WP_097029209.1">
    <property type="nucleotide sequence ID" value="NZ_OAOQ01000002.1"/>
</dbReference>
<dbReference type="EMBL" id="OAOQ01000002">
    <property type="protein sequence ID" value="SNX68546.1"/>
    <property type="molecule type" value="Genomic_DNA"/>
</dbReference>
<dbReference type="OrthoDB" id="7875801at2"/>
<evidence type="ECO:0000313" key="3">
    <source>
        <dbReference type="Proteomes" id="UP000219467"/>
    </source>
</evidence>